<dbReference type="Pfam" id="PF20160">
    <property type="entry name" value="C-JID"/>
    <property type="match status" value="1"/>
</dbReference>
<accession>A0A7J6EMJ1</accession>
<feature type="domain" description="C-JID" evidence="3">
    <location>
        <begin position="408"/>
        <end position="486"/>
    </location>
</feature>
<name>A0A7J6EMJ1_CANSA</name>
<dbReference type="AlphaFoldDB" id="A0A7J6EMJ1"/>
<keyword evidence="1" id="KW-0433">Leucine-rich repeat</keyword>
<dbReference type="Gene3D" id="3.80.10.10">
    <property type="entry name" value="Ribonuclease Inhibitor"/>
    <property type="match status" value="2"/>
</dbReference>
<sequence length="571" mass="65835">MTRLQISRIYCQTVQGWAFVAWVAWASSTIEAISYVDYDDLDGDVIKLDPSFFKKLPSLRLLNLSSWPYKIGFRSPDALRDPFPGELRFLEWPHCPLESLGSNFTPQNLVYLSMEESELKELWKENQDVSSLKYVILSWSTELTCLPNLSQANLHMLRLDFCLNLVNLPPLRFHNDPDKESKVMYQFNSLMDDLINNEGVMYEMYDGIRYLVEELSTNLLDLKGCSNLTTLSEISGNVKFIRLKFTAIKELHPSISSLKNLLVLDLQWCKHLRELPNDICELESLEYLHMGRCVSFHKFLRLPKSLKVLDLSETSIQQVDSSSFDCLPSLVILFMNGCDKLESLPTTICKLKSLQVLNLEDCSQLKSFPEILEPMEKLHNLCLNRTGIEVLPSSIENLDLSGPNFCYSGDTITQWFDHQSMGSSLELNLPFSSSEDYYGNFLGFALCVVVEFEATTLKRDDELKCEYNLKTKNGRYFQFYSTMQCQKATHFDDSNLDSSSNHQVFVWSPNREDISYDYGKFLIFSEKEMNQADNIVASKFLKILCVRSHVVLFLKRGTLFPLLRFCPHFTL</sequence>
<dbReference type="Proteomes" id="UP000525078">
    <property type="component" value="Unassembled WGS sequence"/>
</dbReference>
<dbReference type="GO" id="GO:0006952">
    <property type="term" value="P:defense response"/>
    <property type="evidence" value="ECO:0007669"/>
    <property type="project" value="InterPro"/>
</dbReference>
<evidence type="ECO:0000256" key="1">
    <source>
        <dbReference type="ARBA" id="ARBA00022614"/>
    </source>
</evidence>
<proteinExistence type="predicted"/>
<keyword evidence="2" id="KW-0677">Repeat</keyword>
<reference evidence="4 5" key="1">
    <citation type="journal article" date="2020" name="bioRxiv">
        <title>Sequence and annotation of 42 cannabis genomes reveals extensive copy number variation in cannabinoid synthesis and pathogen resistance genes.</title>
        <authorList>
            <person name="Mckernan K.J."/>
            <person name="Helbert Y."/>
            <person name="Kane L.T."/>
            <person name="Ebling H."/>
            <person name="Zhang L."/>
            <person name="Liu B."/>
            <person name="Eaton Z."/>
            <person name="Mclaughlin S."/>
            <person name="Kingan S."/>
            <person name="Baybayan P."/>
            <person name="Concepcion G."/>
            <person name="Jordan M."/>
            <person name="Riva A."/>
            <person name="Barbazuk W."/>
            <person name="Harkins T."/>
        </authorList>
    </citation>
    <scope>NUCLEOTIDE SEQUENCE [LARGE SCALE GENOMIC DNA]</scope>
    <source>
        <strain evidence="5">cv. Jamaican Lion 4</strain>
        <tissue evidence="4">Leaf</tissue>
    </source>
</reference>
<dbReference type="InterPro" id="IPR032675">
    <property type="entry name" value="LRR_dom_sf"/>
</dbReference>
<gene>
    <name evidence="4" type="ORF">F8388_003569</name>
</gene>
<organism evidence="4 5">
    <name type="scientific">Cannabis sativa</name>
    <name type="common">Hemp</name>
    <name type="synonym">Marijuana</name>
    <dbReference type="NCBI Taxonomy" id="3483"/>
    <lineage>
        <taxon>Eukaryota</taxon>
        <taxon>Viridiplantae</taxon>
        <taxon>Streptophyta</taxon>
        <taxon>Embryophyta</taxon>
        <taxon>Tracheophyta</taxon>
        <taxon>Spermatophyta</taxon>
        <taxon>Magnoliopsida</taxon>
        <taxon>eudicotyledons</taxon>
        <taxon>Gunneridae</taxon>
        <taxon>Pentapetalae</taxon>
        <taxon>rosids</taxon>
        <taxon>fabids</taxon>
        <taxon>Rosales</taxon>
        <taxon>Cannabaceae</taxon>
        <taxon>Cannabis</taxon>
    </lineage>
</organism>
<evidence type="ECO:0000256" key="2">
    <source>
        <dbReference type="ARBA" id="ARBA00022737"/>
    </source>
</evidence>
<dbReference type="EMBL" id="JAATIP010000214">
    <property type="protein sequence ID" value="KAF4359566.1"/>
    <property type="molecule type" value="Genomic_DNA"/>
</dbReference>
<evidence type="ECO:0000259" key="3">
    <source>
        <dbReference type="Pfam" id="PF20160"/>
    </source>
</evidence>
<dbReference type="InterPro" id="IPR045344">
    <property type="entry name" value="C-JID"/>
</dbReference>
<dbReference type="SUPFAM" id="SSF52058">
    <property type="entry name" value="L domain-like"/>
    <property type="match status" value="1"/>
</dbReference>
<dbReference type="InterPro" id="IPR044974">
    <property type="entry name" value="Disease_R_plants"/>
</dbReference>
<dbReference type="PANTHER" id="PTHR11017">
    <property type="entry name" value="LEUCINE-RICH REPEAT-CONTAINING PROTEIN"/>
    <property type="match status" value="1"/>
</dbReference>
<evidence type="ECO:0000313" key="5">
    <source>
        <dbReference type="Proteomes" id="UP000525078"/>
    </source>
</evidence>
<protein>
    <recommendedName>
        <fullName evidence="3">C-JID domain-containing protein</fullName>
    </recommendedName>
</protein>
<dbReference type="PANTHER" id="PTHR11017:SF570">
    <property type="entry name" value="DISEASE RESISTANCE PROTEIN (TIR-NBS CLASS)-RELATED"/>
    <property type="match status" value="1"/>
</dbReference>
<comment type="caution">
    <text evidence="4">The sequence shown here is derived from an EMBL/GenBank/DDBJ whole genome shotgun (WGS) entry which is preliminary data.</text>
</comment>
<evidence type="ECO:0000313" key="4">
    <source>
        <dbReference type="EMBL" id="KAF4359566.1"/>
    </source>
</evidence>